<dbReference type="RefSeq" id="WP_100265330.1">
    <property type="nucleotide sequence ID" value="NZ_CP018800.1"/>
</dbReference>
<name>A0A2K8L3L8_9PROT</name>
<keyword evidence="2" id="KW-0472">Membrane</keyword>
<keyword evidence="2" id="KW-0812">Transmembrane</keyword>
<keyword evidence="2" id="KW-1133">Transmembrane helix</keyword>
<evidence type="ECO:0000256" key="2">
    <source>
        <dbReference type="SAM" id="Phobius"/>
    </source>
</evidence>
<reference evidence="3 4" key="1">
    <citation type="submission" date="2016-12" db="EMBL/GenBank/DDBJ databases">
        <title>Isolation and genomic insights into novel planktonic Zetaproteobacteria from stratified waters of the Chesapeake Bay.</title>
        <authorList>
            <person name="McAllister S.M."/>
            <person name="Kato S."/>
            <person name="Chan C.S."/>
            <person name="Chiu B.K."/>
            <person name="Field E.K."/>
        </authorList>
    </citation>
    <scope>NUCLEOTIDE SEQUENCE [LARGE SCALE GENOMIC DNA]</scope>
    <source>
        <strain evidence="3 4">CP-8</strain>
    </source>
</reference>
<evidence type="ECO:0000313" key="4">
    <source>
        <dbReference type="Proteomes" id="UP000231637"/>
    </source>
</evidence>
<keyword evidence="1" id="KW-0175">Coiled coil</keyword>
<dbReference type="Proteomes" id="UP000231637">
    <property type="component" value="Chromosome"/>
</dbReference>
<protein>
    <submittedName>
        <fullName evidence="3">Uncharacterized protein</fullName>
    </submittedName>
</protein>
<accession>A0A2K8L3L8</accession>
<keyword evidence="4" id="KW-1185">Reference proteome</keyword>
<organism evidence="3 4">
    <name type="scientific">Mariprofundus ferrinatatus</name>
    <dbReference type="NCBI Taxonomy" id="1921087"/>
    <lineage>
        <taxon>Bacteria</taxon>
        <taxon>Pseudomonadati</taxon>
        <taxon>Pseudomonadota</taxon>
        <taxon>Candidatius Mariprofundia</taxon>
        <taxon>Mariprofundales</taxon>
        <taxon>Mariprofundaceae</taxon>
        <taxon>Mariprofundus</taxon>
    </lineage>
</organism>
<gene>
    <name evidence="3" type="ORF">Ga0123462_1058</name>
</gene>
<dbReference type="OrthoDB" id="9795505at2"/>
<proteinExistence type="predicted"/>
<dbReference type="AlphaFoldDB" id="A0A2K8L3L8"/>
<sequence>MNRQVNELIEKIRKLEDELENELAARRDELRFQIVGQRIRFEQEILERHRELKTNLLRYIAEARPLVALTAPFVYALLFPFVLLDLFVTLYQLVCFPVYGIPKVRRRDHMIYDRHQLAYLNILEKFNCFYCAYANGLISYVREIGARTEQYWCPIKHARRVAGSHRRYSRFLDYGDGEGYHDTLEELRCDFDNRKANGRKKNRD</sequence>
<evidence type="ECO:0000313" key="3">
    <source>
        <dbReference type="EMBL" id="ATX81925.1"/>
    </source>
</evidence>
<feature type="coiled-coil region" evidence="1">
    <location>
        <begin position="2"/>
        <end position="29"/>
    </location>
</feature>
<dbReference type="KEGG" id="mfn:Ga0123462_1058"/>
<feature type="transmembrane region" description="Helical" evidence="2">
    <location>
        <begin position="73"/>
        <end position="101"/>
    </location>
</feature>
<evidence type="ECO:0000256" key="1">
    <source>
        <dbReference type="SAM" id="Coils"/>
    </source>
</evidence>
<dbReference type="EMBL" id="CP018800">
    <property type="protein sequence ID" value="ATX81925.1"/>
    <property type="molecule type" value="Genomic_DNA"/>
</dbReference>